<reference evidence="1" key="2">
    <citation type="journal article" date="2015" name="Data Brief">
        <title>Shoot transcriptome of the giant reed, Arundo donax.</title>
        <authorList>
            <person name="Barrero R.A."/>
            <person name="Guerrero F.D."/>
            <person name="Moolhuijzen P."/>
            <person name="Goolsby J.A."/>
            <person name="Tidwell J."/>
            <person name="Bellgard S.E."/>
            <person name="Bellgard M.I."/>
        </authorList>
    </citation>
    <scope>NUCLEOTIDE SEQUENCE</scope>
    <source>
        <tissue evidence="1">Shoot tissue taken approximately 20 cm above the soil surface</tissue>
    </source>
</reference>
<protein>
    <submittedName>
        <fullName evidence="1">Uncharacterized protein</fullName>
    </submittedName>
</protein>
<organism evidence="1">
    <name type="scientific">Arundo donax</name>
    <name type="common">Giant reed</name>
    <name type="synonym">Donax arundinaceus</name>
    <dbReference type="NCBI Taxonomy" id="35708"/>
    <lineage>
        <taxon>Eukaryota</taxon>
        <taxon>Viridiplantae</taxon>
        <taxon>Streptophyta</taxon>
        <taxon>Embryophyta</taxon>
        <taxon>Tracheophyta</taxon>
        <taxon>Spermatophyta</taxon>
        <taxon>Magnoliopsida</taxon>
        <taxon>Liliopsida</taxon>
        <taxon>Poales</taxon>
        <taxon>Poaceae</taxon>
        <taxon>PACMAD clade</taxon>
        <taxon>Arundinoideae</taxon>
        <taxon>Arundineae</taxon>
        <taxon>Arundo</taxon>
    </lineage>
</organism>
<reference evidence="1" key="1">
    <citation type="submission" date="2014-09" db="EMBL/GenBank/DDBJ databases">
        <authorList>
            <person name="Magalhaes I.L.F."/>
            <person name="Oliveira U."/>
            <person name="Santos F.R."/>
            <person name="Vidigal T.H.D.A."/>
            <person name="Brescovit A.D."/>
            <person name="Santos A.J."/>
        </authorList>
    </citation>
    <scope>NUCLEOTIDE SEQUENCE</scope>
    <source>
        <tissue evidence="1">Shoot tissue taken approximately 20 cm above the soil surface</tissue>
    </source>
</reference>
<dbReference type="AlphaFoldDB" id="A0A0A9BHF7"/>
<dbReference type="EMBL" id="GBRH01234476">
    <property type="protein sequence ID" value="JAD63419.1"/>
    <property type="molecule type" value="Transcribed_RNA"/>
</dbReference>
<evidence type="ECO:0000313" key="1">
    <source>
        <dbReference type="EMBL" id="JAD63419.1"/>
    </source>
</evidence>
<sequence>MECGDRGHLQGRRRGLRGRAACWTLTWRCRCV</sequence>
<proteinExistence type="predicted"/>
<name>A0A0A9BHF7_ARUDO</name>
<accession>A0A0A9BHF7</accession>